<feature type="domain" description="Type II secretion system protein GspF" evidence="9">
    <location>
        <begin position="242"/>
        <end position="361"/>
    </location>
</feature>
<feature type="transmembrane region" description="Helical" evidence="8">
    <location>
        <begin position="190"/>
        <end position="209"/>
    </location>
</feature>
<dbReference type="FunFam" id="1.20.81.30:FF:000001">
    <property type="entry name" value="Type II secretion system protein F"/>
    <property type="match status" value="1"/>
</dbReference>
<sequence length="370" mass="40183">MRRLLQGRGYTIIGIVQEKGFFQNLALGKVSAKDRSVMYKELATMLKAGVSITQAIEIVAETPNKKLQKVLREVSTSLENGFPLSVAMSGHPKIFPIVETGVVRAGEATGNLVKVLQELAITTERSANFSGKVKGAMIYPAFIVVVMIVVGAIILTKVIPPIKDIFSTQGAELPLSTRMLIAMAEGLINYWGWIILAVILFVVIIKLFLITKPGKRTSSVLALNFPVFGTLMRQVYLAQFNRTMTLLVGAGVPIIEAVEIVTDSTTNVIFRDALTGLMHSLEQGSPISVSLQGSKYFPKLMTQLLFVGQQSGDLGGTTQTLAEYFEGEVDVKLRTFSSLLEPFIITILGLAVGFIIVSVLQPIYNLSSAI</sequence>
<dbReference type="InterPro" id="IPR042094">
    <property type="entry name" value="T2SS_GspF_sf"/>
</dbReference>
<evidence type="ECO:0000256" key="2">
    <source>
        <dbReference type="ARBA" id="ARBA00005745"/>
    </source>
</evidence>
<comment type="caution">
    <text evidence="10">The sequence shown here is derived from an EMBL/GenBank/DDBJ whole genome shotgun (WGS) entry which is preliminary data.</text>
</comment>
<feature type="transmembrane region" description="Helical" evidence="8">
    <location>
        <begin position="138"/>
        <end position="159"/>
    </location>
</feature>
<evidence type="ECO:0000256" key="6">
    <source>
        <dbReference type="ARBA" id="ARBA00022989"/>
    </source>
</evidence>
<dbReference type="EMBL" id="MEZX01000002">
    <property type="protein sequence ID" value="OGD64586.1"/>
    <property type="molecule type" value="Genomic_DNA"/>
</dbReference>
<keyword evidence="5 8" id="KW-0812">Transmembrane</keyword>
<comment type="subcellular location">
    <subcellularLocation>
        <location evidence="1">Cell inner membrane</location>
        <topology evidence="1">Multi-pass membrane protein</topology>
    </subcellularLocation>
</comment>
<evidence type="ECO:0000313" key="11">
    <source>
        <dbReference type="Proteomes" id="UP000177481"/>
    </source>
</evidence>
<dbReference type="AlphaFoldDB" id="A0A1F5EBE0"/>
<evidence type="ECO:0000259" key="9">
    <source>
        <dbReference type="Pfam" id="PF00482"/>
    </source>
</evidence>
<proteinExistence type="inferred from homology"/>
<dbReference type="PANTHER" id="PTHR30012">
    <property type="entry name" value="GENERAL SECRETION PATHWAY PROTEIN"/>
    <property type="match status" value="1"/>
</dbReference>
<accession>A0A1F5EBE0</accession>
<organism evidence="10 11">
    <name type="scientific">Candidatus Berkelbacteria bacterium RIFCSPLOWO2_01_FULL_50_28</name>
    <dbReference type="NCBI Taxonomy" id="1797471"/>
    <lineage>
        <taxon>Bacteria</taxon>
        <taxon>Candidatus Berkelbacteria</taxon>
    </lineage>
</organism>
<dbReference type="Pfam" id="PF00482">
    <property type="entry name" value="T2SSF"/>
    <property type="match status" value="2"/>
</dbReference>
<reference evidence="10 11" key="1">
    <citation type="journal article" date="2016" name="Nat. Commun.">
        <title>Thousands of microbial genomes shed light on interconnected biogeochemical processes in an aquifer system.</title>
        <authorList>
            <person name="Anantharaman K."/>
            <person name="Brown C.T."/>
            <person name="Hug L.A."/>
            <person name="Sharon I."/>
            <person name="Castelle C.J."/>
            <person name="Probst A.J."/>
            <person name="Thomas B.C."/>
            <person name="Singh A."/>
            <person name="Wilkins M.J."/>
            <person name="Karaoz U."/>
            <person name="Brodie E.L."/>
            <person name="Williams K.H."/>
            <person name="Hubbard S.S."/>
            <person name="Banfield J.F."/>
        </authorList>
    </citation>
    <scope>NUCLEOTIDE SEQUENCE [LARGE SCALE GENOMIC DNA]</scope>
</reference>
<gene>
    <name evidence="10" type="ORF">A3A71_00830</name>
</gene>
<evidence type="ECO:0000256" key="5">
    <source>
        <dbReference type="ARBA" id="ARBA00022692"/>
    </source>
</evidence>
<dbReference type="InterPro" id="IPR003004">
    <property type="entry name" value="GspF/PilC"/>
</dbReference>
<evidence type="ECO:0000256" key="4">
    <source>
        <dbReference type="ARBA" id="ARBA00022519"/>
    </source>
</evidence>
<keyword evidence="6 8" id="KW-1133">Transmembrane helix</keyword>
<protein>
    <recommendedName>
        <fullName evidence="9">Type II secretion system protein GspF domain-containing protein</fullName>
    </recommendedName>
</protein>
<evidence type="ECO:0000256" key="3">
    <source>
        <dbReference type="ARBA" id="ARBA00022475"/>
    </source>
</evidence>
<dbReference type="PANTHER" id="PTHR30012:SF0">
    <property type="entry name" value="TYPE II SECRETION SYSTEM PROTEIN F-RELATED"/>
    <property type="match status" value="1"/>
</dbReference>
<dbReference type="PRINTS" id="PR00812">
    <property type="entry name" value="BCTERIALGSPF"/>
</dbReference>
<dbReference type="STRING" id="1797471.A3A71_00830"/>
<comment type="similarity">
    <text evidence="2">Belongs to the GSP F family.</text>
</comment>
<evidence type="ECO:0000256" key="1">
    <source>
        <dbReference type="ARBA" id="ARBA00004429"/>
    </source>
</evidence>
<dbReference type="GO" id="GO:0005886">
    <property type="term" value="C:plasma membrane"/>
    <property type="evidence" value="ECO:0007669"/>
    <property type="project" value="UniProtKB-SubCell"/>
</dbReference>
<evidence type="ECO:0000256" key="8">
    <source>
        <dbReference type="SAM" id="Phobius"/>
    </source>
</evidence>
<dbReference type="Proteomes" id="UP000177481">
    <property type="component" value="Unassembled WGS sequence"/>
</dbReference>
<feature type="domain" description="Type II secretion system protein GspF" evidence="9">
    <location>
        <begin position="40"/>
        <end position="160"/>
    </location>
</feature>
<name>A0A1F5EBE0_9BACT</name>
<evidence type="ECO:0000256" key="7">
    <source>
        <dbReference type="ARBA" id="ARBA00023136"/>
    </source>
</evidence>
<feature type="transmembrane region" description="Helical" evidence="8">
    <location>
        <begin position="343"/>
        <end position="364"/>
    </location>
</feature>
<dbReference type="InterPro" id="IPR018076">
    <property type="entry name" value="T2SS_GspF_dom"/>
</dbReference>
<dbReference type="Gene3D" id="1.20.81.30">
    <property type="entry name" value="Type II secretion system (T2SS), domain F"/>
    <property type="match status" value="2"/>
</dbReference>
<keyword evidence="4" id="KW-0997">Cell inner membrane</keyword>
<keyword evidence="7 8" id="KW-0472">Membrane</keyword>
<evidence type="ECO:0000313" key="10">
    <source>
        <dbReference type="EMBL" id="OGD64586.1"/>
    </source>
</evidence>
<keyword evidence="3" id="KW-1003">Cell membrane</keyword>